<dbReference type="Proteomes" id="UP000799302">
    <property type="component" value="Unassembled WGS sequence"/>
</dbReference>
<reference evidence="8" key="1">
    <citation type="journal article" date="2020" name="Stud. Mycol.">
        <title>101 Dothideomycetes genomes: a test case for predicting lifestyles and emergence of pathogens.</title>
        <authorList>
            <person name="Haridas S."/>
            <person name="Albert R."/>
            <person name="Binder M."/>
            <person name="Bloem J."/>
            <person name="Labutti K."/>
            <person name="Salamov A."/>
            <person name="Andreopoulos B."/>
            <person name="Baker S."/>
            <person name="Barry K."/>
            <person name="Bills G."/>
            <person name="Bluhm B."/>
            <person name="Cannon C."/>
            <person name="Castanera R."/>
            <person name="Culley D."/>
            <person name="Daum C."/>
            <person name="Ezra D."/>
            <person name="Gonzalez J."/>
            <person name="Henrissat B."/>
            <person name="Kuo A."/>
            <person name="Liang C."/>
            <person name="Lipzen A."/>
            <person name="Lutzoni F."/>
            <person name="Magnuson J."/>
            <person name="Mondo S."/>
            <person name="Nolan M."/>
            <person name="Ohm R."/>
            <person name="Pangilinan J."/>
            <person name="Park H.-J."/>
            <person name="Ramirez L."/>
            <person name="Alfaro M."/>
            <person name="Sun H."/>
            <person name="Tritt A."/>
            <person name="Yoshinaga Y."/>
            <person name="Zwiers L.-H."/>
            <person name="Turgeon B."/>
            <person name="Goodwin S."/>
            <person name="Spatafora J."/>
            <person name="Crous P."/>
            <person name="Grigoriev I."/>
        </authorList>
    </citation>
    <scope>NUCLEOTIDE SEQUENCE</scope>
    <source>
        <strain evidence="8">CBS 115976</strain>
    </source>
</reference>
<dbReference type="PANTHER" id="PTHR23501:SF198">
    <property type="entry name" value="AZOLE RESISTANCE PROTEIN 1-RELATED"/>
    <property type="match status" value="1"/>
</dbReference>
<feature type="transmembrane region" description="Helical" evidence="6">
    <location>
        <begin position="320"/>
        <end position="339"/>
    </location>
</feature>
<evidence type="ECO:0000256" key="2">
    <source>
        <dbReference type="ARBA" id="ARBA00022692"/>
    </source>
</evidence>
<dbReference type="GO" id="GO:0005886">
    <property type="term" value="C:plasma membrane"/>
    <property type="evidence" value="ECO:0007669"/>
    <property type="project" value="TreeGrafter"/>
</dbReference>
<dbReference type="OrthoDB" id="10021397at2759"/>
<accession>A0A6A6U9Z5</accession>
<evidence type="ECO:0000256" key="4">
    <source>
        <dbReference type="ARBA" id="ARBA00023136"/>
    </source>
</evidence>
<dbReference type="InterPro" id="IPR020846">
    <property type="entry name" value="MFS_dom"/>
</dbReference>
<organism evidence="8 9">
    <name type="scientific">Microthyrium microscopicum</name>
    <dbReference type="NCBI Taxonomy" id="703497"/>
    <lineage>
        <taxon>Eukaryota</taxon>
        <taxon>Fungi</taxon>
        <taxon>Dikarya</taxon>
        <taxon>Ascomycota</taxon>
        <taxon>Pezizomycotina</taxon>
        <taxon>Dothideomycetes</taxon>
        <taxon>Dothideomycetes incertae sedis</taxon>
        <taxon>Microthyriales</taxon>
        <taxon>Microthyriaceae</taxon>
        <taxon>Microthyrium</taxon>
    </lineage>
</organism>
<dbReference type="PANTHER" id="PTHR23501">
    <property type="entry name" value="MAJOR FACILITATOR SUPERFAMILY"/>
    <property type="match status" value="1"/>
</dbReference>
<proteinExistence type="predicted"/>
<keyword evidence="9" id="KW-1185">Reference proteome</keyword>
<dbReference type="Pfam" id="PF07690">
    <property type="entry name" value="MFS_1"/>
    <property type="match status" value="1"/>
</dbReference>
<keyword evidence="3 6" id="KW-1133">Transmembrane helix</keyword>
<dbReference type="InterPro" id="IPR011701">
    <property type="entry name" value="MFS"/>
</dbReference>
<evidence type="ECO:0000313" key="9">
    <source>
        <dbReference type="Proteomes" id="UP000799302"/>
    </source>
</evidence>
<feature type="transmembrane region" description="Helical" evidence="6">
    <location>
        <begin position="159"/>
        <end position="179"/>
    </location>
</feature>
<feature type="compositionally biased region" description="Basic and acidic residues" evidence="5">
    <location>
        <begin position="23"/>
        <end position="39"/>
    </location>
</feature>
<evidence type="ECO:0000256" key="6">
    <source>
        <dbReference type="SAM" id="Phobius"/>
    </source>
</evidence>
<feature type="region of interest" description="Disordered" evidence="5">
    <location>
        <begin position="1"/>
        <end position="53"/>
    </location>
</feature>
<gene>
    <name evidence="8" type="ORF">BT63DRAFT_457249</name>
</gene>
<feature type="transmembrane region" description="Helical" evidence="6">
    <location>
        <begin position="87"/>
        <end position="108"/>
    </location>
</feature>
<dbReference type="PROSITE" id="PS50850">
    <property type="entry name" value="MFS"/>
    <property type="match status" value="1"/>
</dbReference>
<sequence length="598" mass="64415">MASTEEAKTSPTIVAPLPAIVPHTDDKHSVKENEPKVVEHYGSLQDDTTSEHNEKYQQGGAQDAEISAAPAGTVVDVEEEEDTSHHIHGIPLILLAFGLCVTTFLIGLDQMIIATAIPKITTQFQSLDDVGWYGSSYLLTTTALQPTFGKVYTYFNIKFTFIIALAIFEVGSIICAAATGSKMLIVGRAIAGSGAAGLFSGGMTMVGFAVPLRRRPLYIAALSSMFGVSSIVGPILGGVFTDQLTWRWCFWINLPFGAVAILTTFFFFKNPERDFTNITLKAKLLELDPVGATFLISAIVCLLLALQWGGLQYPWNDSKVIGCFVGFGVLITIFITTQIRLGESATIPVRIFKQRTIRAVALTLMFMSMGLFVHIYYLPFYFQAVKGTSAEQSGIRVIPYLVSNTIFAIISGACVTVLGYYTPFIWFGTALFAIGSGLIYTFQVGTPHAKWIGYQIMAGGGSGAAIQLPFIAVQVVLSSKEMPTGNAVAIFFNSLGGAIAISIATNIFNNALKKQLPIYAPGIPAETIIQAGATNIRTFLEDVLKKPEALPGVLEAYNKALTQAYILPIAVAILSFLGSLLFEWKSVKGKKLGMAAPA</sequence>
<evidence type="ECO:0000256" key="1">
    <source>
        <dbReference type="ARBA" id="ARBA00004141"/>
    </source>
</evidence>
<dbReference type="SUPFAM" id="SSF103473">
    <property type="entry name" value="MFS general substrate transporter"/>
    <property type="match status" value="1"/>
</dbReference>
<dbReference type="GO" id="GO:0022857">
    <property type="term" value="F:transmembrane transporter activity"/>
    <property type="evidence" value="ECO:0007669"/>
    <property type="project" value="InterPro"/>
</dbReference>
<comment type="subcellular location">
    <subcellularLocation>
        <location evidence="1">Membrane</location>
        <topology evidence="1">Multi-pass membrane protein</topology>
    </subcellularLocation>
</comment>
<dbReference type="AlphaFoldDB" id="A0A6A6U9Z5"/>
<evidence type="ECO:0000313" key="8">
    <source>
        <dbReference type="EMBL" id="KAF2667948.1"/>
    </source>
</evidence>
<feature type="transmembrane region" description="Helical" evidence="6">
    <location>
        <begin position="217"/>
        <end position="236"/>
    </location>
</feature>
<protein>
    <submittedName>
        <fullName evidence="8">DNA repair protein RAD50</fullName>
    </submittedName>
</protein>
<name>A0A6A6U9Z5_9PEZI</name>
<keyword evidence="4 6" id="KW-0472">Membrane</keyword>
<dbReference type="Gene3D" id="1.20.1250.20">
    <property type="entry name" value="MFS general substrate transporter like domains"/>
    <property type="match status" value="1"/>
</dbReference>
<feature type="transmembrane region" description="Helical" evidence="6">
    <location>
        <begin position="359"/>
        <end position="377"/>
    </location>
</feature>
<evidence type="ECO:0000259" key="7">
    <source>
        <dbReference type="PROSITE" id="PS50850"/>
    </source>
</evidence>
<dbReference type="EMBL" id="MU004237">
    <property type="protein sequence ID" value="KAF2667948.1"/>
    <property type="molecule type" value="Genomic_DNA"/>
</dbReference>
<feature type="transmembrane region" description="Helical" evidence="6">
    <location>
        <begin position="289"/>
        <end position="308"/>
    </location>
</feature>
<feature type="transmembrane region" description="Helical" evidence="6">
    <location>
        <begin position="185"/>
        <end position="210"/>
    </location>
</feature>
<feature type="transmembrane region" description="Helical" evidence="6">
    <location>
        <begin position="454"/>
        <end position="477"/>
    </location>
</feature>
<feature type="transmembrane region" description="Helical" evidence="6">
    <location>
        <begin position="424"/>
        <end position="442"/>
    </location>
</feature>
<feature type="transmembrane region" description="Helical" evidence="6">
    <location>
        <begin position="248"/>
        <end position="268"/>
    </location>
</feature>
<dbReference type="CDD" id="cd17502">
    <property type="entry name" value="MFS_Azr1_MDR_like"/>
    <property type="match status" value="1"/>
</dbReference>
<evidence type="ECO:0000256" key="5">
    <source>
        <dbReference type="SAM" id="MobiDB-lite"/>
    </source>
</evidence>
<dbReference type="Gene3D" id="1.20.1720.10">
    <property type="entry name" value="Multidrug resistance protein D"/>
    <property type="match status" value="1"/>
</dbReference>
<feature type="transmembrane region" description="Helical" evidence="6">
    <location>
        <begin position="564"/>
        <end position="584"/>
    </location>
</feature>
<dbReference type="FunFam" id="1.20.1720.10:FF:000012">
    <property type="entry name" value="MFS toxin efflux pump (AflT)"/>
    <property type="match status" value="1"/>
</dbReference>
<dbReference type="InterPro" id="IPR036259">
    <property type="entry name" value="MFS_trans_sf"/>
</dbReference>
<keyword evidence="2 6" id="KW-0812">Transmembrane</keyword>
<feature type="domain" description="Major facilitator superfamily (MFS) profile" evidence="7">
    <location>
        <begin position="95"/>
        <end position="587"/>
    </location>
</feature>
<evidence type="ECO:0000256" key="3">
    <source>
        <dbReference type="ARBA" id="ARBA00022989"/>
    </source>
</evidence>
<feature type="transmembrane region" description="Helical" evidence="6">
    <location>
        <begin position="489"/>
        <end position="508"/>
    </location>
</feature>
<feature type="transmembrane region" description="Helical" evidence="6">
    <location>
        <begin position="397"/>
        <end position="417"/>
    </location>
</feature>
<dbReference type="FunFam" id="1.20.1250.20:FF:000196">
    <property type="entry name" value="MFS toxin efflux pump (AflT)"/>
    <property type="match status" value="1"/>
</dbReference>